<dbReference type="InterPro" id="IPR006693">
    <property type="entry name" value="AB_hydrolase_lipase"/>
</dbReference>
<dbReference type="Pfam" id="PF04083">
    <property type="entry name" value="Abhydro_lipase"/>
    <property type="match status" value="1"/>
</dbReference>
<feature type="active site" description="Nucleophile" evidence="3">
    <location>
        <position position="165"/>
    </location>
</feature>
<keyword evidence="2" id="KW-0443">Lipid metabolism</keyword>
<proteinExistence type="inferred from homology"/>
<dbReference type="InterPro" id="IPR029058">
    <property type="entry name" value="AB_hydrolase_fold"/>
</dbReference>
<feature type="active site" description="Charge relay system" evidence="3">
    <location>
        <position position="370"/>
    </location>
</feature>
<evidence type="ECO:0000313" key="7">
    <source>
        <dbReference type="Proteomes" id="UP001176961"/>
    </source>
</evidence>
<keyword evidence="2" id="KW-0378">Hydrolase</keyword>
<evidence type="ECO:0000256" key="3">
    <source>
        <dbReference type="PIRSR" id="PIRSR000862-1"/>
    </source>
</evidence>
<feature type="chain" id="PRO_5041454204" description="Lipase" evidence="4">
    <location>
        <begin position="16"/>
        <end position="399"/>
    </location>
</feature>
<dbReference type="Gene3D" id="3.40.50.1820">
    <property type="entry name" value="alpha/beta hydrolase"/>
    <property type="match status" value="1"/>
</dbReference>
<dbReference type="AlphaFoldDB" id="A0AA36MEI1"/>
<sequence>MLLLCLLVTVTVANATRSEETFMKTPQLIAHFGYPFEEHTVTTEDGYILTVHRIPVGRDERPAPHTSNVRPPVLLMHCLLCDSSVFVLNLPAQSLGFVLADAGFDVWMANTRGNEYGRNHTHLKVKEKAFWNFTWYDHSHYDLRSTVDYVLNVTKQPELYYVGHSQGTLIMFARLAEDPAFNAKIRAFFGLGPIGGLSRSIPLFYLASIPFYMLTEHAVHLLSGIPLDVPHALKRGIASFCSVDMMSRICSLFLTFVGMGTEQLTQFNNSRWDVVVSHLPSASSALNLLHWAQVMRYHELRKLDYGTTRNMEIYGQKQPPMFDITKINTPMYIFWSSDDTLAPASDVQEHIIKKLGSSLKGSYQLNHFTHIDFILGLRATEDVYMPIVRLIYKDLAERI</sequence>
<dbReference type="SUPFAM" id="SSF53474">
    <property type="entry name" value="alpha/beta-Hydrolases"/>
    <property type="match status" value="1"/>
</dbReference>
<comment type="caution">
    <text evidence="6">The sequence shown here is derived from an EMBL/GenBank/DDBJ whole genome shotgun (WGS) entry which is preliminary data.</text>
</comment>
<dbReference type="Proteomes" id="UP001176961">
    <property type="component" value="Unassembled WGS sequence"/>
</dbReference>
<dbReference type="FunFam" id="3.40.50.1820:FF:000179">
    <property type="entry name" value="Lipase"/>
    <property type="match status" value="1"/>
</dbReference>
<evidence type="ECO:0000256" key="1">
    <source>
        <dbReference type="ARBA" id="ARBA00010701"/>
    </source>
</evidence>
<gene>
    <name evidence="6" type="ORF">CYNAS_LOCUS21544</name>
</gene>
<keyword evidence="7" id="KW-1185">Reference proteome</keyword>
<reference evidence="6" key="1">
    <citation type="submission" date="2023-07" db="EMBL/GenBank/DDBJ databases">
        <authorList>
            <consortium name="CYATHOMIX"/>
        </authorList>
    </citation>
    <scope>NUCLEOTIDE SEQUENCE</scope>
    <source>
        <strain evidence="6">N/A</strain>
    </source>
</reference>
<dbReference type="InterPro" id="IPR025483">
    <property type="entry name" value="Lipase_euk"/>
</dbReference>
<dbReference type="PIRSF" id="PIRSF000862">
    <property type="entry name" value="Steryl_ester_lip"/>
    <property type="match status" value="1"/>
</dbReference>
<name>A0AA36MEI1_CYLNA</name>
<comment type="similarity">
    <text evidence="1 2">Belongs to the AB hydrolase superfamily. Lipase family.</text>
</comment>
<evidence type="ECO:0000256" key="4">
    <source>
        <dbReference type="SAM" id="SignalP"/>
    </source>
</evidence>
<dbReference type="EMBL" id="CATQJL010000326">
    <property type="protein sequence ID" value="CAJ0609561.1"/>
    <property type="molecule type" value="Genomic_DNA"/>
</dbReference>
<evidence type="ECO:0000313" key="6">
    <source>
        <dbReference type="EMBL" id="CAJ0609561.1"/>
    </source>
</evidence>
<evidence type="ECO:0000256" key="2">
    <source>
        <dbReference type="PIRNR" id="PIRNR000862"/>
    </source>
</evidence>
<feature type="active site" description="Charge relay system" evidence="3">
    <location>
        <position position="339"/>
    </location>
</feature>
<keyword evidence="4" id="KW-0732">Signal</keyword>
<accession>A0AA36MEI1</accession>
<dbReference type="GO" id="GO:0016788">
    <property type="term" value="F:hydrolase activity, acting on ester bonds"/>
    <property type="evidence" value="ECO:0007669"/>
    <property type="project" value="InterPro"/>
</dbReference>
<feature type="signal peptide" evidence="4">
    <location>
        <begin position="1"/>
        <end position="15"/>
    </location>
</feature>
<feature type="domain" description="Partial AB-hydrolase lipase" evidence="5">
    <location>
        <begin position="26"/>
        <end position="90"/>
    </location>
</feature>
<organism evidence="6 7">
    <name type="scientific">Cylicocyclus nassatus</name>
    <name type="common">Nematode worm</name>
    <dbReference type="NCBI Taxonomy" id="53992"/>
    <lineage>
        <taxon>Eukaryota</taxon>
        <taxon>Metazoa</taxon>
        <taxon>Ecdysozoa</taxon>
        <taxon>Nematoda</taxon>
        <taxon>Chromadorea</taxon>
        <taxon>Rhabditida</taxon>
        <taxon>Rhabditina</taxon>
        <taxon>Rhabditomorpha</taxon>
        <taxon>Strongyloidea</taxon>
        <taxon>Strongylidae</taxon>
        <taxon>Cylicocyclus</taxon>
    </lineage>
</organism>
<keyword evidence="2" id="KW-0442">Lipid degradation</keyword>
<evidence type="ECO:0000259" key="5">
    <source>
        <dbReference type="Pfam" id="PF04083"/>
    </source>
</evidence>
<dbReference type="GO" id="GO:0016042">
    <property type="term" value="P:lipid catabolic process"/>
    <property type="evidence" value="ECO:0007669"/>
    <property type="project" value="UniProtKB-KW"/>
</dbReference>
<protein>
    <recommendedName>
        <fullName evidence="2">Lipase</fullName>
    </recommendedName>
</protein>
<dbReference type="PANTHER" id="PTHR11005">
    <property type="entry name" value="LYSOSOMAL ACID LIPASE-RELATED"/>
    <property type="match status" value="1"/>
</dbReference>